<feature type="compositionally biased region" description="Polar residues" evidence="11">
    <location>
        <begin position="25"/>
        <end position="38"/>
    </location>
</feature>
<keyword evidence="9" id="KW-0508">mRNA splicing</keyword>
<dbReference type="InterPro" id="IPR016487">
    <property type="entry name" value="Lsm6/sSmF"/>
</dbReference>
<reference evidence="13 14" key="1">
    <citation type="journal article" date="2022" name="Nat. Plants">
        <title>Genomes of leafy and leafless Platanthera orchids illuminate the evolution of mycoheterotrophy.</title>
        <authorList>
            <person name="Li M.H."/>
            <person name="Liu K.W."/>
            <person name="Li Z."/>
            <person name="Lu H.C."/>
            <person name="Ye Q.L."/>
            <person name="Zhang D."/>
            <person name="Wang J.Y."/>
            <person name="Li Y.F."/>
            <person name="Zhong Z.M."/>
            <person name="Liu X."/>
            <person name="Yu X."/>
            <person name="Liu D.K."/>
            <person name="Tu X.D."/>
            <person name="Liu B."/>
            <person name="Hao Y."/>
            <person name="Liao X.Y."/>
            <person name="Jiang Y.T."/>
            <person name="Sun W.H."/>
            <person name="Chen J."/>
            <person name="Chen Y.Q."/>
            <person name="Ai Y."/>
            <person name="Zhai J.W."/>
            <person name="Wu S.S."/>
            <person name="Zhou Z."/>
            <person name="Hsiao Y.Y."/>
            <person name="Wu W.L."/>
            <person name="Chen Y.Y."/>
            <person name="Lin Y.F."/>
            <person name="Hsu J.L."/>
            <person name="Li C.Y."/>
            <person name="Wang Z.W."/>
            <person name="Zhao X."/>
            <person name="Zhong W.Y."/>
            <person name="Ma X.K."/>
            <person name="Ma L."/>
            <person name="Huang J."/>
            <person name="Chen G.Z."/>
            <person name="Huang M.Z."/>
            <person name="Huang L."/>
            <person name="Peng D.H."/>
            <person name="Luo Y.B."/>
            <person name="Zou S.Q."/>
            <person name="Chen S.P."/>
            <person name="Lan S."/>
            <person name="Tsai W.C."/>
            <person name="Van de Peer Y."/>
            <person name="Liu Z.J."/>
        </authorList>
    </citation>
    <scope>NUCLEOTIDE SEQUENCE [LARGE SCALE GENOMIC DNA]</scope>
    <source>
        <strain evidence="13">Lor288</strain>
    </source>
</reference>
<feature type="region of interest" description="Disordered" evidence="11">
    <location>
        <begin position="1"/>
        <end position="65"/>
    </location>
</feature>
<keyword evidence="8" id="KW-0694">RNA-binding</keyword>
<evidence type="ECO:0000256" key="5">
    <source>
        <dbReference type="ARBA" id="ARBA00022664"/>
    </source>
</evidence>
<dbReference type="PANTHER" id="PTHR11021">
    <property type="entry name" value="SMALL NUCLEAR RIBONUCLEOPROTEIN F SNRNP-F"/>
    <property type="match status" value="1"/>
</dbReference>
<organism evidence="13 14">
    <name type="scientific">Platanthera guangdongensis</name>
    <dbReference type="NCBI Taxonomy" id="2320717"/>
    <lineage>
        <taxon>Eukaryota</taxon>
        <taxon>Viridiplantae</taxon>
        <taxon>Streptophyta</taxon>
        <taxon>Embryophyta</taxon>
        <taxon>Tracheophyta</taxon>
        <taxon>Spermatophyta</taxon>
        <taxon>Magnoliopsida</taxon>
        <taxon>Liliopsida</taxon>
        <taxon>Asparagales</taxon>
        <taxon>Orchidaceae</taxon>
        <taxon>Orchidoideae</taxon>
        <taxon>Orchideae</taxon>
        <taxon>Orchidinae</taxon>
        <taxon>Platanthera</taxon>
    </lineage>
</organism>
<dbReference type="InterPro" id="IPR010920">
    <property type="entry name" value="LSM_dom_sf"/>
</dbReference>
<evidence type="ECO:0000256" key="4">
    <source>
        <dbReference type="ARBA" id="ARBA00022552"/>
    </source>
</evidence>
<keyword evidence="4" id="KW-0698">rRNA processing</keyword>
<sequence>MPSSTTIPFELDEEQVNSDEEDNIVANSRTQTSMNVDTGGSEHASKFLGSSSKKTSRKRKGSGEGTKQLLLSHINDLVASRQAVPPPPISVTIKEAVEEICRIPDIYDDPDFFDFAMEFIRIKSGREAFMFCPADRKVEYLKRRYMKNMTVLHAWKRNDQDTLYNFNFIWPVSSILACLDGYMNIAMEQTEEYVNGQLKKKYGDAFIRGNNGYSFSPVALFLRENGGKMLRAGCFKALAAVWKGGSVGMEVGLWERGLFLWGMKVVVSVYAYVMGGGVGGSRQRVGRGMEVCSRQDRGEGRSGRPLGEGRRDFEWRLVVEDDGGGQQGGGDSKASHPELGFGTEMTKGWLQCSNPSILLNERSAPLLLIVKQKNYASENRNPS</sequence>
<protein>
    <recommendedName>
        <fullName evidence="12">Sm domain-containing protein</fullName>
    </recommendedName>
</protein>
<name>A0ABR2MJZ8_9ASPA</name>
<evidence type="ECO:0000256" key="10">
    <source>
        <dbReference type="ARBA" id="ARBA00023274"/>
    </source>
</evidence>
<feature type="compositionally biased region" description="Acidic residues" evidence="11">
    <location>
        <begin position="10"/>
        <end position="23"/>
    </location>
</feature>
<evidence type="ECO:0000256" key="3">
    <source>
        <dbReference type="ARBA" id="ARBA00022490"/>
    </source>
</evidence>
<comment type="similarity">
    <text evidence="2">Belongs to the snRNP Sm proteins family. SmF/LSm6 subfamily.</text>
</comment>
<evidence type="ECO:0000259" key="12">
    <source>
        <dbReference type="Pfam" id="PF01423"/>
    </source>
</evidence>
<feature type="domain" description="Sm" evidence="12">
    <location>
        <begin position="175"/>
        <end position="211"/>
    </location>
</feature>
<gene>
    <name evidence="13" type="ORF">KSP40_PGU008624</name>
</gene>
<dbReference type="InterPro" id="IPR001163">
    <property type="entry name" value="Sm_dom_euk/arc"/>
</dbReference>
<evidence type="ECO:0000256" key="9">
    <source>
        <dbReference type="ARBA" id="ARBA00023187"/>
    </source>
</evidence>
<keyword evidence="14" id="KW-1185">Reference proteome</keyword>
<evidence type="ECO:0000256" key="11">
    <source>
        <dbReference type="SAM" id="MobiDB-lite"/>
    </source>
</evidence>
<dbReference type="EMBL" id="JBBWWR010000007">
    <property type="protein sequence ID" value="KAK8963874.1"/>
    <property type="molecule type" value="Genomic_DNA"/>
</dbReference>
<accession>A0ABR2MJZ8</accession>
<comment type="subcellular location">
    <subcellularLocation>
        <location evidence="1">Cytoplasm</location>
    </subcellularLocation>
</comment>
<dbReference type="Proteomes" id="UP001412067">
    <property type="component" value="Unassembled WGS sequence"/>
</dbReference>
<dbReference type="SUPFAM" id="SSF50182">
    <property type="entry name" value="Sm-like ribonucleoproteins"/>
    <property type="match status" value="1"/>
</dbReference>
<dbReference type="Gene3D" id="2.30.30.100">
    <property type="match status" value="1"/>
</dbReference>
<keyword evidence="7" id="KW-0747">Spliceosome</keyword>
<keyword evidence="3" id="KW-0963">Cytoplasm</keyword>
<evidence type="ECO:0000313" key="14">
    <source>
        <dbReference type="Proteomes" id="UP001412067"/>
    </source>
</evidence>
<evidence type="ECO:0000256" key="7">
    <source>
        <dbReference type="ARBA" id="ARBA00022728"/>
    </source>
</evidence>
<comment type="caution">
    <text evidence="13">The sequence shown here is derived from an EMBL/GenBank/DDBJ whole genome shotgun (WGS) entry which is preliminary data.</text>
</comment>
<keyword evidence="6" id="KW-0819">tRNA processing</keyword>
<keyword evidence="10" id="KW-0687">Ribonucleoprotein</keyword>
<evidence type="ECO:0000256" key="8">
    <source>
        <dbReference type="ARBA" id="ARBA00022884"/>
    </source>
</evidence>
<dbReference type="Pfam" id="PF01423">
    <property type="entry name" value="LSM"/>
    <property type="match status" value="1"/>
</dbReference>
<proteinExistence type="inferred from homology"/>
<evidence type="ECO:0000313" key="13">
    <source>
        <dbReference type="EMBL" id="KAK8963874.1"/>
    </source>
</evidence>
<dbReference type="PANTHER" id="PTHR11021:SF1">
    <property type="entry name" value="U6 SNRNA-ASSOCIATED SM-LIKE PROTEIN LSM6"/>
    <property type="match status" value="1"/>
</dbReference>
<evidence type="ECO:0000256" key="2">
    <source>
        <dbReference type="ARBA" id="ARBA00007927"/>
    </source>
</evidence>
<keyword evidence="5" id="KW-0507">mRNA processing</keyword>
<evidence type="ECO:0000256" key="1">
    <source>
        <dbReference type="ARBA" id="ARBA00004496"/>
    </source>
</evidence>
<evidence type="ECO:0000256" key="6">
    <source>
        <dbReference type="ARBA" id="ARBA00022694"/>
    </source>
</evidence>